<dbReference type="PRINTS" id="PR00180">
    <property type="entry name" value="CRETINALDHBP"/>
</dbReference>
<dbReference type="InterPro" id="IPR001251">
    <property type="entry name" value="CRAL-TRIO_dom"/>
</dbReference>
<dbReference type="PROSITE" id="PS50866">
    <property type="entry name" value="GOLD"/>
    <property type="match status" value="1"/>
</dbReference>
<keyword evidence="5" id="KW-1185">Reference proteome</keyword>
<dbReference type="SMART" id="SM01100">
    <property type="entry name" value="CRAL_TRIO_N"/>
    <property type="match status" value="1"/>
</dbReference>
<dbReference type="Pfam" id="PF03765">
    <property type="entry name" value="CRAL_TRIO_N"/>
    <property type="match status" value="1"/>
</dbReference>
<dbReference type="InterPro" id="IPR036598">
    <property type="entry name" value="GOLD_dom_sf"/>
</dbReference>
<dbReference type="AlphaFoldDB" id="A0ABD0M3B3"/>
<evidence type="ECO:0000313" key="4">
    <source>
        <dbReference type="EMBL" id="KAK7506001.1"/>
    </source>
</evidence>
<dbReference type="SUPFAM" id="SSF46938">
    <property type="entry name" value="CRAL/TRIO N-terminal domain"/>
    <property type="match status" value="1"/>
</dbReference>
<dbReference type="InterPro" id="IPR011074">
    <property type="entry name" value="CRAL/TRIO_N_dom"/>
</dbReference>
<dbReference type="Gene3D" id="3.40.525.10">
    <property type="entry name" value="CRAL-TRIO lipid binding domain"/>
    <property type="match status" value="1"/>
</dbReference>
<feature type="domain" description="GOLD" evidence="3">
    <location>
        <begin position="265"/>
        <end position="381"/>
    </location>
</feature>
<reference evidence="4 5" key="1">
    <citation type="journal article" date="2023" name="Sci. Data">
        <title>Genome assembly of the Korean intertidal mud-creeper Batillaria attramentaria.</title>
        <authorList>
            <person name="Patra A.K."/>
            <person name="Ho P.T."/>
            <person name="Jun S."/>
            <person name="Lee S.J."/>
            <person name="Kim Y."/>
            <person name="Won Y.J."/>
        </authorList>
    </citation>
    <scope>NUCLEOTIDE SEQUENCE [LARGE SCALE GENOMIC DNA]</scope>
    <source>
        <strain evidence="4">Wonlab-2016</strain>
    </source>
</reference>
<dbReference type="InterPro" id="IPR051064">
    <property type="entry name" value="SEC14/CRAL-TRIO_domain"/>
</dbReference>
<feature type="domain" description="CRAL-TRIO" evidence="2">
    <location>
        <begin position="75"/>
        <end position="248"/>
    </location>
</feature>
<organism evidence="4 5">
    <name type="scientific">Batillaria attramentaria</name>
    <dbReference type="NCBI Taxonomy" id="370345"/>
    <lineage>
        <taxon>Eukaryota</taxon>
        <taxon>Metazoa</taxon>
        <taxon>Spiralia</taxon>
        <taxon>Lophotrochozoa</taxon>
        <taxon>Mollusca</taxon>
        <taxon>Gastropoda</taxon>
        <taxon>Caenogastropoda</taxon>
        <taxon>Sorbeoconcha</taxon>
        <taxon>Cerithioidea</taxon>
        <taxon>Batillariidae</taxon>
        <taxon>Batillaria</taxon>
    </lineage>
</organism>
<dbReference type="PROSITE" id="PS50191">
    <property type="entry name" value="CRAL_TRIO"/>
    <property type="match status" value="1"/>
</dbReference>
<dbReference type="PANTHER" id="PTHR23324:SF83">
    <property type="entry name" value="SEC14-LIKE PROTEIN 2"/>
    <property type="match status" value="1"/>
</dbReference>
<dbReference type="EMBL" id="JACVVK020000008">
    <property type="protein sequence ID" value="KAK7506001.1"/>
    <property type="molecule type" value="Genomic_DNA"/>
</dbReference>
<comment type="caution">
    <text evidence="4">The sequence shown here is derived from an EMBL/GenBank/DDBJ whole genome shotgun (WGS) entry which is preliminary data.</text>
</comment>
<name>A0ABD0M3B3_9CAEN</name>
<sequence length="412" mass="46744">MSGRVGDLSPKQESALKQIKENLSDLLKPEHDDHFLLRFLRARNFDLKKTELMLRNDFAWRKQIGADTILDDYIIPAAMEKYYPGGVCGQDKEGSLVWIDPVGRSDPKGLMRSLRKQDVMKSKVKVLESMYRRFALLTRDQGRLVDQIVIVFDMEHFGMKHLWKPGVDGWIELIQMFEDHYPETLKKCFVVNAPKIFPIAYNLIRPILSEDTVKKIQIHGTNYKQALMKHIDADQLPVHWGGTMVDPDGDPFCSSRVCMGGEVPEEYYIQDLTATEGFTEASVGRGSSLQVDVEVALPRSAIRWQFKTDGFDIGFGVYRKTGEGRQKAGEMEAVLPSDRVNSHLVPEDGSVTCSEPGSYVVRFDNTYSWTRSKKILYLIEVLQPDAAFHMPKDSSSDDLLSRGDSTTVENPL</sequence>
<dbReference type="CDD" id="cd00170">
    <property type="entry name" value="SEC14"/>
    <property type="match status" value="1"/>
</dbReference>
<accession>A0ABD0M3B3</accession>
<dbReference type="Pfam" id="PF00650">
    <property type="entry name" value="CRAL_TRIO"/>
    <property type="match status" value="1"/>
</dbReference>
<dbReference type="PANTHER" id="PTHR23324">
    <property type="entry name" value="SEC14 RELATED PROTEIN"/>
    <property type="match status" value="1"/>
</dbReference>
<evidence type="ECO:0000259" key="3">
    <source>
        <dbReference type="PROSITE" id="PS50866"/>
    </source>
</evidence>
<feature type="compositionally biased region" description="Basic and acidic residues" evidence="1">
    <location>
        <begin position="391"/>
        <end position="401"/>
    </location>
</feature>
<feature type="region of interest" description="Disordered" evidence="1">
    <location>
        <begin position="391"/>
        <end position="412"/>
    </location>
</feature>
<dbReference type="SMART" id="SM00516">
    <property type="entry name" value="SEC14"/>
    <property type="match status" value="1"/>
</dbReference>
<dbReference type="InterPro" id="IPR036865">
    <property type="entry name" value="CRAL-TRIO_dom_sf"/>
</dbReference>
<dbReference type="Gene3D" id="2.60.120.680">
    <property type="entry name" value="GOLD domain"/>
    <property type="match status" value="1"/>
</dbReference>
<protein>
    <recommendedName>
        <fullName evidence="6">SEC14-like protein 2</fullName>
    </recommendedName>
</protein>
<gene>
    <name evidence="4" type="ORF">BaRGS_00002723</name>
</gene>
<dbReference type="Proteomes" id="UP001519460">
    <property type="component" value="Unassembled WGS sequence"/>
</dbReference>
<evidence type="ECO:0008006" key="6">
    <source>
        <dbReference type="Google" id="ProtNLM"/>
    </source>
</evidence>
<proteinExistence type="predicted"/>
<dbReference type="SUPFAM" id="SSF101576">
    <property type="entry name" value="Supernatant protein factor (SPF), C-terminal domain"/>
    <property type="match status" value="1"/>
</dbReference>
<evidence type="ECO:0000259" key="2">
    <source>
        <dbReference type="PROSITE" id="PS50191"/>
    </source>
</evidence>
<evidence type="ECO:0000256" key="1">
    <source>
        <dbReference type="SAM" id="MobiDB-lite"/>
    </source>
</evidence>
<evidence type="ECO:0000313" key="5">
    <source>
        <dbReference type="Proteomes" id="UP001519460"/>
    </source>
</evidence>
<dbReference type="SUPFAM" id="SSF52087">
    <property type="entry name" value="CRAL/TRIO domain"/>
    <property type="match status" value="1"/>
</dbReference>
<dbReference type="InterPro" id="IPR009038">
    <property type="entry name" value="GOLD_dom"/>
</dbReference>
<dbReference type="InterPro" id="IPR036273">
    <property type="entry name" value="CRAL/TRIO_N_dom_sf"/>
</dbReference>